<organism evidence="1 2">
    <name type="scientific">Haematococcus lacustris</name>
    <name type="common">Green alga</name>
    <name type="synonym">Haematococcus pluvialis</name>
    <dbReference type="NCBI Taxonomy" id="44745"/>
    <lineage>
        <taxon>Eukaryota</taxon>
        <taxon>Viridiplantae</taxon>
        <taxon>Chlorophyta</taxon>
        <taxon>core chlorophytes</taxon>
        <taxon>Chlorophyceae</taxon>
        <taxon>CS clade</taxon>
        <taxon>Chlamydomonadales</taxon>
        <taxon>Haematococcaceae</taxon>
        <taxon>Haematococcus</taxon>
    </lineage>
</organism>
<comment type="caution">
    <text evidence="1">The sequence shown here is derived from an EMBL/GenBank/DDBJ whole genome shotgun (WGS) entry which is preliminary data.</text>
</comment>
<proteinExistence type="predicted"/>
<keyword evidence="2" id="KW-1185">Reference proteome</keyword>
<feature type="non-terminal residue" evidence="1">
    <location>
        <position position="119"/>
    </location>
</feature>
<reference evidence="1 2" key="1">
    <citation type="submission" date="2020-02" db="EMBL/GenBank/DDBJ databases">
        <title>Draft genome sequence of Haematococcus lacustris strain NIES-144.</title>
        <authorList>
            <person name="Morimoto D."/>
            <person name="Nakagawa S."/>
            <person name="Yoshida T."/>
            <person name="Sawayama S."/>
        </authorList>
    </citation>
    <scope>NUCLEOTIDE SEQUENCE [LARGE SCALE GENOMIC DNA]</scope>
    <source>
        <strain evidence="1 2">NIES-144</strain>
    </source>
</reference>
<evidence type="ECO:0000313" key="1">
    <source>
        <dbReference type="EMBL" id="GFH27273.1"/>
    </source>
</evidence>
<accession>A0A699ZX59</accession>
<gene>
    <name evidence="1" type="ORF">HaLaN_25569</name>
</gene>
<dbReference type="AlphaFoldDB" id="A0A699ZX59"/>
<dbReference type="Proteomes" id="UP000485058">
    <property type="component" value="Unassembled WGS sequence"/>
</dbReference>
<sequence>KRTLGRVHEYFTAAGQRLVPPVGHQVSLKYCLSQEGWEARIVQNSAASPSVAMASGMGRLLDRIRRGELASPGANSRLLVILCSDDEEGLQQPLLRMRGLGGAATLVVCSERHRLRQPD</sequence>
<protein>
    <submittedName>
        <fullName evidence="1">C2H2-type domain-containing protein</fullName>
    </submittedName>
</protein>
<evidence type="ECO:0000313" key="2">
    <source>
        <dbReference type="Proteomes" id="UP000485058"/>
    </source>
</evidence>
<dbReference type="EMBL" id="BLLF01003415">
    <property type="protein sequence ID" value="GFH27273.1"/>
    <property type="molecule type" value="Genomic_DNA"/>
</dbReference>
<feature type="non-terminal residue" evidence="1">
    <location>
        <position position="1"/>
    </location>
</feature>
<name>A0A699ZX59_HAELA</name>